<evidence type="ECO:0000313" key="1">
    <source>
        <dbReference type="EMBL" id="JAD73180.1"/>
    </source>
</evidence>
<name>A0A0A9TFH0_ARUDO</name>
<dbReference type="AlphaFoldDB" id="A0A0A9TFH0"/>
<proteinExistence type="predicted"/>
<organism evidence="1">
    <name type="scientific">Arundo donax</name>
    <name type="common">Giant reed</name>
    <name type="synonym">Donax arundinaceus</name>
    <dbReference type="NCBI Taxonomy" id="35708"/>
    <lineage>
        <taxon>Eukaryota</taxon>
        <taxon>Viridiplantae</taxon>
        <taxon>Streptophyta</taxon>
        <taxon>Embryophyta</taxon>
        <taxon>Tracheophyta</taxon>
        <taxon>Spermatophyta</taxon>
        <taxon>Magnoliopsida</taxon>
        <taxon>Liliopsida</taxon>
        <taxon>Poales</taxon>
        <taxon>Poaceae</taxon>
        <taxon>PACMAD clade</taxon>
        <taxon>Arundinoideae</taxon>
        <taxon>Arundineae</taxon>
        <taxon>Arundo</taxon>
    </lineage>
</organism>
<protein>
    <submittedName>
        <fullName evidence="1">Uncharacterized protein</fullName>
    </submittedName>
</protein>
<dbReference type="EMBL" id="GBRH01224715">
    <property type="protein sequence ID" value="JAD73180.1"/>
    <property type="molecule type" value="Transcribed_RNA"/>
</dbReference>
<accession>A0A0A9TFH0</accession>
<reference evidence="1" key="2">
    <citation type="journal article" date="2015" name="Data Brief">
        <title>Shoot transcriptome of the giant reed, Arundo donax.</title>
        <authorList>
            <person name="Barrero R.A."/>
            <person name="Guerrero F.D."/>
            <person name="Moolhuijzen P."/>
            <person name="Goolsby J.A."/>
            <person name="Tidwell J."/>
            <person name="Bellgard S.E."/>
            <person name="Bellgard M.I."/>
        </authorList>
    </citation>
    <scope>NUCLEOTIDE SEQUENCE</scope>
    <source>
        <tissue evidence="1">Shoot tissue taken approximately 20 cm above the soil surface</tissue>
    </source>
</reference>
<reference evidence="1" key="1">
    <citation type="submission" date="2014-09" db="EMBL/GenBank/DDBJ databases">
        <authorList>
            <person name="Magalhaes I.L.F."/>
            <person name="Oliveira U."/>
            <person name="Santos F.R."/>
            <person name="Vidigal T.H.D.A."/>
            <person name="Brescovit A.D."/>
            <person name="Santos A.J."/>
        </authorList>
    </citation>
    <scope>NUCLEOTIDE SEQUENCE</scope>
    <source>
        <tissue evidence="1">Shoot tissue taken approximately 20 cm above the soil surface</tissue>
    </source>
</reference>
<sequence>MVENRACESAVPVQMVVDLNVVTESTRRRFRGRKVTHTSPPRASPRRGSTKS</sequence>